<accession>A0A9X2J9D3</accession>
<dbReference type="Pfam" id="PF06445">
    <property type="entry name" value="GyrI-like"/>
    <property type="match status" value="1"/>
</dbReference>
<dbReference type="PRINTS" id="PR00032">
    <property type="entry name" value="HTHARAC"/>
</dbReference>
<reference evidence="5" key="1">
    <citation type="journal article" date="2022" name="Arch. Microbiol.">
        <title>Microbulbifer okhotskensis sp. nov., isolated from a deep bottom sediment of the Okhotsk Sea.</title>
        <authorList>
            <person name="Romanenko L."/>
            <person name="Kurilenko V."/>
            <person name="Otstavnykh N."/>
            <person name="Velansky P."/>
            <person name="Isaeva M."/>
            <person name="Mikhailov V."/>
        </authorList>
    </citation>
    <scope>NUCLEOTIDE SEQUENCE</scope>
    <source>
        <strain evidence="5">OS29</strain>
    </source>
</reference>
<dbReference type="PANTHER" id="PTHR40055:SF1">
    <property type="entry name" value="TRANSCRIPTIONAL REGULATOR YGIV-RELATED"/>
    <property type="match status" value="1"/>
</dbReference>
<dbReference type="PROSITE" id="PS00041">
    <property type="entry name" value="HTH_ARAC_FAMILY_1"/>
    <property type="match status" value="1"/>
</dbReference>
<dbReference type="Proteomes" id="UP001139028">
    <property type="component" value="Unassembled WGS sequence"/>
</dbReference>
<dbReference type="InterPro" id="IPR020449">
    <property type="entry name" value="Tscrpt_reg_AraC-type_HTH"/>
</dbReference>
<dbReference type="InterPro" id="IPR010499">
    <property type="entry name" value="AraC_E-bd"/>
</dbReference>
<feature type="domain" description="HTH araC/xylS-type" evidence="4">
    <location>
        <begin position="9"/>
        <end position="108"/>
    </location>
</feature>
<evidence type="ECO:0000256" key="3">
    <source>
        <dbReference type="ARBA" id="ARBA00023163"/>
    </source>
</evidence>
<evidence type="ECO:0000256" key="2">
    <source>
        <dbReference type="ARBA" id="ARBA00023125"/>
    </source>
</evidence>
<keyword evidence="1" id="KW-0805">Transcription regulation</keyword>
<dbReference type="RefSeq" id="WP_252472231.1">
    <property type="nucleotide sequence ID" value="NZ_JALBWM010000146.1"/>
</dbReference>
<dbReference type="SUPFAM" id="SSF55136">
    <property type="entry name" value="Probable bacterial effector-binding domain"/>
    <property type="match status" value="1"/>
</dbReference>
<evidence type="ECO:0000313" key="5">
    <source>
        <dbReference type="EMBL" id="MCO1336526.1"/>
    </source>
</evidence>
<dbReference type="EMBL" id="JALBWM010000146">
    <property type="protein sequence ID" value="MCO1336526.1"/>
    <property type="molecule type" value="Genomic_DNA"/>
</dbReference>
<dbReference type="InterPro" id="IPR009057">
    <property type="entry name" value="Homeodomain-like_sf"/>
</dbReference>
<evidence type="ECO:0000256" key="1">
    <source>
        <dbReference type="ARBA" id="ARBA00023015"/>
    </source>
</evidence>
<dbReference type="SMART" id="SM00871">
    <property type="entry name" value="AraC_E_bind"/>
    <property type="match status" value="1"/>
</dbReference>
<keyword evidence="6" id="KW-1185">Reference proteome</keyword>
<dbReference type="InterPro" id="IPR018062">
    <property type="entry name" value="HTH_AraC-typ_CS"/>
</dbReference>
<dbReference type="PANTHER" id="PTHR40055">
    <property type="entry name" value="TRANSCRIPTIONAL REGULATOR YGIV-RELATED"/>
    <property type="match status" value="1"/>
</dbReference>
<dbReference type="InterPro" id="IPR011256">
    <property type="entry name" value="Reg_factor_effector_dom_sf"/>
</dbReference>
<sequence length="294" mass="33954">MAKYDNQFTLVLEYIEANLDSDIDIDKLCQISNLSKYHFHRQCSLFFGMPIMAFTRLLRLKRSAYQLAYRHDLKVLEVALATGYESHEAFSRAFKKALGYSPSEFRKTPSWEHWQAKYQPIMELRNNEMLRQSRFDVNIIEFPETTIATLEHRAAPGLLSASLKNFITWRKKNKLSPKVSRTFNLIYNDPSQVPSNQYRIDLCCSVDASVKLPDGDLLKKTIAAGECASIRHIGSDDSIGNAINHLYQDWLAESAFNLRDFPLFLERVKFFPDTSENEAITDIYLPIEQPLPLE</sequence>
<dbReference type="AlphaFoldDB" id="A0A9X2J9D3"/>
<dbReference type="InterPro" id="IPR050908">
    <property type="entry name" value="SmbC-like"/>
</dbReference>
<proteinExistence type="predicted"/>
<dbReference type="Gene3D" id="3.20.80.10">
    <property type="entry name" value="Regulatory factor, effector binding domain"/>
    <property type="match status" value="1"/>
</dbReference>
<comment type="caution">
    <text evidence="5">The sequence shown here is derived from an EMBL/GenBank/DDBJ whole genome shotgun (WGS) entry which is preliminary data.</text>
</comment>
<evidence type="ECO:0000259" key="4">
    <source>
        <dbReference type="PROSITE" id="PS01124"/>
    </source>
</evidence>
<dbReference type="SUPFAM" id="SSF46689">
    <property type="entry name" value="Homeodomain-like"/>
    <property type="match status" value="2"/>
</dbReference>
<dbReference type="InterPro" id="IPR029442">
    <property type="entry name" value="GyrI-like"/>
</dbReference>
<dbReference type="GO" id="GO:0003700">
    <property type="term" value="F:DNA-binding transcription factor activity"/>
    <property type="evidence" value="ECO:0007669"/>
    <property type="project" value="InterPro"/>
</dbReference>
<dbReference type="GO" id="GO:0043565">
    <property type="term" value="F:sequence-specific DNA binding"/>
    <property type="evidence" value="ECO:0007669"/>
    <property type="project" value="InterPro"/>
</dbReference>
<keyword evidence="2" id="KW-0238">DNA-binding</keyword>
<dbReference type="Gene3D" id="1.10.10.60">
    <property type="entry name" value="Homeodomain-like"/>
    <property type="match status" value="2"/>
</dbReference>
<dbReference type="Pfam" id="PF12833">
    <property type="entry name" value="HTH_18"/>
    <property type="match status" value="1"/>
</dbReference>
<dbReference type="SMART" id="SM00342">
    <property type="entry name" value="HTH_ARAC"/>
    <property type="match status" value="1"/>
</dbReference>
<dbReference type="InterPro" id="IPR018060">
    <property type="entry name" value="HTH_AraC"/>
</dbReference>
<dbReference type="PROSITE" id="PS01124">
    <property type="entry name" value="HTH_ARAC_FAMILY_2"/>
    <property type="match status" value="1"/>
</dbReference>
<name>A0A9X2J9D3_9GAMM</name>
<gene>
    <name evidence="5" type="ORF">MO867_19520</name>
</gene>
<organism evidence="5 6">
    <name type="scientific">Microbulbifer okhotskensis</name>
    <dbReference type="NCBI Taxonomy" id="2926617"/>
    <lineage>
        <taxon>Bacteria</taxon>
        <taxon>Pseudomonadati</taxon>
        <taxon>Pseudomonadota</taxon>
        <taxon>Gammaproteobacteria</taxon>
        <taxon>Cellvibrionales</taxon>
        <taxon>Microbulbiferaceae</taxon>
        <taxon>Microbulbifer</taxon>
    </lineage>
</organism>
<evidence type="ECO:0000313" key="6">
    <source>
        <dbReference type="Proteomes" id="UP001139028"/>
    </source>
</evidence>
<keyword evidence="3" id="KW-0804">Transcription</keyword>
<protein>
    <submittedName>
        <fullName evidence="5">AraC family transcriptional regulator</fullName>
    </submittedName>
</protein>